<sequence length="130" mass="13784">MAEPDEVPAGVDTAVPNGARNNYEADRRAAEQMIAANPAAPLTARANRDFLGRAVRFLAAERGVRQFIDIGAGLPTQQNVHEVAQAAAPGSRVVYADYDPVVVAHADALLATTDDVTVIRGDLKRPGDPR</sequence>
<dbReference type="InterPro" id="IPR006764">
    <property type="entry name" value="SAM_dep_MeTrfase_SAV2177_type"/>
</dbReference>
<dbReference type="InterPro" id="IPR029063">
    <property type="entry name" value="SAM-dependent_MTases_sf"/>
</dbReference>
<proteinExistence type="predicted"/>
<evidence type="ECO:0008006" key="4">
    <source>
        <dbReference type="Google" id="ProtNLM"/>
    </source>
</evidence>
<name>A0A6L9QX31_9ACTN</name>
<protein>
    <recommendedName>
        <fullName evidence="4">SAM-dependent methyltransferase</fullName>
    </recommendedName>
</protein>
<gene>
    <name evidence="2" type="ORF">G3I70_45175</name>
</gene>
<evidence type="ECO:0000313" key="3">
    <source>
        <dbReference type="Proteomes" id="UP000475532"/>
    </source>
</evidence>
<dbReference type="SUPFAM" id="SSF53335">
    <property type="entry name" value="S-adenosyl-L-methionine-dependent methyltransferases"/>
    <property type="match status" value="1"/>
</dbReference>
<accession>A0A6L9QX31</accession>
<dbReference type="EMBL" id="JAAGLI010001217">
    <property type="protein sequence ID" value="NEA29648.1"/>
    <property type="molecule type" value="Genomic_DNA"/>
</dbReference>
<organism evidence="2 3">
    <name type="scientific">Actinomadura bangladeshensis</name>
    <dbReference type="NCBI Taxonomy" id="453573"/>
    <lineage>
        <taxon>Bacteria</taxon>
        <taxon>Bacillati</taxon>
        <taxon>Actinomycetota</taxon>
        <taxon>Actinomycetes</taxon>
        <taxon>Streptosporangiales</taxon>
        <taxon>Thermomonosporaceae</taxon>
        <taxon>Actinomadura</taxon>
    </lineage>
</organism>
<comment type="caution">
    <text evidence="2">The sequence shown here is derived from an EMBL/GenBank/DDBJ whole genome shotgun (WGS) entry which is preliminary data.</text>
</comment>
<dbReference type="Pfam" id="PF04672">
    <property type="entry name" value="Methyltransf_19"/>
    <property type="match status" value="1"/>
</dbReference>
<evidence type="ECO:0000256" key="1">
    <source>
        <dbReference type="SAM" id="MobiDB-lite"/>
    </source>
</evidence>
<evidence type="ECO:0000313" key="2">
    <source>
        <dbReference type="EMBL" id="NEA29648.1"/>
    </source>
</evidence>
<reference evidence="2 3" key="1">
    <citation type="submission" date="2020-01" db="EMBL/GenBank/DDBJ databases">
        <title>Insect and environment-associated Actinomycetes.</title>
        <authorList>
            <person name="Currrie C."/>
            <person name="Chevrette M."/>
            <person name="Carlson C."/>
            <person name="Stubbendieck R."/>
            <person name="Wendt-Pienkowski E."/>
        </authorList>
    </citation>
    <scope>NUCLEOTIDE SEQUENCE [LARGE SCALE GENOMIC DNA]</scope>
    <source>
        <strain evidence="2 3">SID10258</strain>
    </source>
</reference>
<dbReference type="AlphaFoldDB" id="A0A6L9QX31"/>
<dbReference type="Proteomes" id="UP000475532">
    <property type="component" value="Unassembled WGS sequence"/>
</dbReference>
<feature type="region of interest" description="Disordered" evidence="1">
    <location>
        <begin position="1"/>
        <end position="20"/>
    </location>
</feature>
<dbReference type="Gene3D" id="3.40.50.150">
    <property type="entry name" value="Vaccinia Virus protein VP39"/>
    <property type="match status" value="1"/>
</dbReference>